<feature type="coiled-coil region" evidence="6">
    <location>
        <begin position="121"/>
        <end position="155"/>
    </location>
</feature>
<comment type="subcellular location">
    <subcellularLocation>
        <location evidence="1">Nucleus</location>
    </subcellularLocation>
</comment>
<dbReference type="GO" id="GO:0000978">
    <property type="term" value="F:RNA polymerase II cis-regulatory region sequence-specific DNA binding"/>
    <property type="evidence" value="ECO:0000318"/>
    <property type="project" value="GO_Central"/>
</dbReference>
<keyword evidence="5" id="KW-0539">Nucleus</keyword>
<evidence type="ECO:0000256" key="5">
    <source>
        <dbReference type="ARBA" id="ARBA00023242"/>
    </source>
</evidence>
<evidence type="ECO:0000256" key="2">
    <source>
        <dbReference type="ARBA" id="ARBA00023015"/>
    </source>
</evidence>
<organism evidence="10 11">
    <name type="scientific">Helobdella robusta</name>
    <name type="common">Californian leech</name>
    <dbReference type="NCBI Taxonomy" id="6412"/>
    <lineage>
        <taxon>Eukaryota</taxon>
        <taxon>Metazoa</taxon>
        <taxon>Spiralia</taxon>
        <taxon>Lophotrochozoa</taxon>
        <taxon>Annelida</taxon>
        <taxon>Clitellata</taxon>
        <taxon>Hirudinea</taxon>
        <taxon>Rhynchobdellida</taxon>
        <taxon>Glossiphoniidae</taxon>
        <taxon>Helobdella</taxon>
    </lineage>
</organism>
<protein>
    <recommendedName>
        <fullName evidence="8">BHLH domain-containing protein</fullName>
    </recommendedName>
</protein>
<dbReference type="OMA" id="SEYEQMA"/>
<keyword evidence="3" id="KW-0238">DNA-binding</keyword>
<dbReference type="InterPro" id="IPR052207">
    <property type="entry name" value="Max-like/E-box_TFs"/>
</dbReference>
<dbReference type="EnsemblMetazoa" id="HelroT176457">
    <property type="protein sequence ID" value="HelroP176457"/>
    <property type="gene ID" value="HelroG176457"/>
</dbReference>
<keyword evidence="6" id="KW-0175">Coiled coil</keyword>
<evidence type="ECO:0000256" key="3">
    <source>
        <dbReference type="ARBA" id="ARBA00023125"/>
    </source>
</evidence>
<reference evidence="11" key="1">
    <citation type="submission" date="2012-12" db="EMBL/GenBank/DDBJ databases">
        <authorList>
            <person name="Hellsten U."/>
            <person name="Grimwood J."/>
            <person name="Chapman J.A."/>
            <person name="Shapiro H."/>
            <person name="Aerts A."/>
            <person name="Otillar R.P."/>
            <person name="Terry A.Y."/>
            <person name="Boore J.L."/>
            <person name="Simakov O."/>
            <person name="Marletaz F."/>
            <person name="Cho S.-J."/>
            <person name="Edsinger-Gonzales E."/>
            <person name="Havlak P."/>
            <person name="Kuo D.-H."/>
            <person name="Larsson T."/>
            <person name="Lv J."/>
            <person name="Arendt D."/>
            <person name="Savage R."/>
            <person name="Osoegawa K."/>
            <person name="de Jong P."/>
            <person name="Lindberg D.R."/>
            <person name="Seaver E.C."/>
            <person name="Weisblat D.A."/>
            <person name="Putnam N.H."/>
            <person name="Grigoriev I.V."/>
            <person name="Rokhsar D.S."/>
        </authorList>
    </citation>
    <scope>NUCLEOTIDE SEQUENCE</scope>
</reference>
<sequence length="255" mass="28999">MSGFDDYEASENYVKLEQQSPTGNIGFSFSRASSVGSVNAISCSSASSTHNTDDEDSDVAMTQSNHFMERRREAHTQAEQKRRDAIKRGYEELQSVVPTCLEAPSQKLSKASILQKTIDYIQFLMQQKKKQEEDHENLKKEVTALKIMKSQYEQMVKSCQNSYQHGADQVTNEEKFFVFQQLMDALFQSFDASVSVNGFEELSNCVFTWLEDQCKPNTLKELTEGILRNSNYSNNINNNGFKFNNVNNNGVNNLN</sequence>
<proteinExistence type="predicted"/>
<keyword evidence="4" id="KW-0804">Transcription</keyword>
<evidence type="ECO:0000256" key="1">
    <source>
        <dbReference type="ARBA" id="ARBA00004123"/>
    </source>
</evidence>
<dbReference type="GO" id="GO:0000981">
    <property type="term" value="F:DNA-binding transcription factor activity, RNA polymerase II-specific"/>
    <property type="evidence" value="ECO:0000318"/>
    <property type="project" value="GO_Central"/>
</dbReference>
<dbReference type="EMBL" id="KB097070">
    <property type="protein sequence ID" value="ESN99696.1"/>
    <property type="molecule type" value="Genomic_DNA"/>
</dbReference>
<dbReference type="STRING" id="6412.T1FAJ0"/>
<dbReference type="GO" id="GO:0046983">
    <property type="term" value="F:protein dimerization activity"/>
    <property type="evidence" value="ECO:0007669"/>
    <property type="project" value="InterPro"/>
</dbReference>
<dbReference type="EMBL" id="AMQM01005681">
    <property type="status" value="NOT_ANNOTATED_CDS"/>
    <property type="molecule type" value="Genomic_DNA"/>
</dbReference>
<dbReference type="FunCoup" id="T1FAJ0">
    <property type="interactions" value="422"/>
</dbReference>
<evidence type="ECO:0000256" key="6">
    <source>
        <dbReference type="SAM" id="Coils"/>
    </source>
</evidence>
<evidence type="ECO:0000313" key="11">
    <source>
        <dbReference type="Proteomes" id="UP000015101"/>
    </source>
</evidence>
<dbReference type="GeneID" id="20205839"/>
<evidence type="ECO:0000256" key="7">
    <source>
        <dbReference type="SAM" id="MobiDB-lite"/>
    </source>
</evidence>
<feature type="domain" description="BHLH" evidence="8">
    <location>
        <begin position="70"/>
        <end position="124"/>
    </location>
</feature>
<dbReference type="SMART" id="SM00353">
    <property type="entry name" value="HLH"/>
    <property type="match status" value="1"/>
</dbReference>
<keyword evidence="11" id="KW-1185">Reference proteome</keyword>
<dbReference type="GO" id="GO:0005634">
    <property type="term" value="C:nucleus"/>
    <property type="evidence" value="ECO:0000318"/>
    <property type="project" value="GO_Central"/>
</dbReference>
<dbReference type="Gene3D" id="4.10.280.10">
    <property type="entry name" value="Helix-loop-helix DNA-binding domain"/>
    <property type="match status" value="1"/>
</dbReference>
<dbReference type="RefSeq" id="XP_009022069.1">
    <property type="nucleotide sequence ID" value="XM_009023821.1"/>
</dbReference>
<gene>
    <name evidence="10" type="primary">20205839</name>
    <name evidence="9" type="ORF">HELRODRAFT_176457</name>
</gene>
<feature type="region of interest" description="Disordered" evidence="7">
    <location>
        <begin position="40"/>
        <end position="59"/>
    </location>
</feature>
<keyword evidence="2" id="KW-0805">Transcription regulation</keyword>
<dbReference type="OrthoDB" id="5778525at2759"/>
<evidence type="ECO:0000313" key="9">
    <source>
        <dbReference type="EMBL" id="ESN99696.1"/>
    </source>
</evidence>
<evidence type="ECO:0000313" key="10">
    <source>
        <dbReference type="EnsemblMetazoa" id="HelroP176457"/>
    </source>
</evidence>
<dbReference type="InterPro" id="IPR011598">
    <property type="entry name" value="bHLH_dom"/>
</dbReference>
<dbReference type="SUPFAM" id="SSF47459">
    <property type="entry name" value="HLH, helix-loop-helix DNA-binding domain"/>
    <property type="match status" value="1"/>
</dbReference>
<dbReference type="PANTHER" id="PTHR15741:SF25">
    <property type="entry name" value="MAX-LIKE PROTEIN X"/>
    <property type="match status" value="1"/>
</dbReference>
<reference evidence="10" key="3">
    <citation type="submission" date="2015-06" db="UniProtKB">
        <authorList>
            <consortium name="EnsemblMetazoa"/>
        </authorList>
    </citation>
    <scope>IDENTIFICATION</scope>
</reference>
<dbReference type="GO" id="GO:0006357">
    <property type="term" value="P:regulation of transcription by RNA polymerase II"/>
    <property type="evidence" value="ECO:0000318"/>
    <property type="project" value="GO_Central"/>
</dbReference>
<dbReference type="CTD" id="20205839"/>
<dbReference type="CDD" id="cd19687">
    <property type="entry name" value="bHLHzip_Mlx"/>
    <property type="match status" value="1"/>
</dbReference>
<dbReference type="InterPro" id="IPR036638">
    <property type="entry name" value="HLH_DNA-bd_sf"/>
</dbReference>
<dbReference type="Pfam" id="PF00010">
    <property type="entry name" value="HLH"/>
    <property type="match status" value="1"/>
</dbReference>
<dbReference type="AlphaFoldDB" id="T1FAJ0"/>
<dbReference type="eggNOG" id="KOG1319">
    <property type="taxonomic scope" value="Eukaryota"/>
</dbReference>
<dbReference type="PROSITE" id="PS50888">
    <property type="entry name" value="BHLH"/>
    <property type="match status" value="1"/>
</dbReference>
<dbReference type="HOGENOM" id="CLU_083204_0_0_1"/>
<reference evidence="9 11" key="2">
    <citation type="journal article" date="2013" name="Nature">
        <title>Insights into bilaterian evolution from three spiralian genomes.</title>
        <authorList>
            <person name="Simakov O."/>
            <person name="Marletaz F."/>
            <person name="Cho S.J."/>
            <person name="Edsinger-Gonzales E."/>
            <person name="Havlak P."/>
            <person name="Hellsten U."/>
            <person name="Kuo D.H."/>
            <person name="Larsson T."/>
            <person name="Lv J."/>
            <person name="Arendt D."/>
            <person name="Savage R."/>
            <person name="Osoegawa K."/>
            <person name="de Jong P."/>
            <person name="Grimwood J."/>
            <person name="Chapman J.A."/>
            <person name="Shapiro H."/>
            <person name="Aerts A."/>
            <person name="Otillar R.P."/>
            <person name="Terry A.Y."/>
            <person name="Boore J.L."/>
            <person name="Grigoriev I.V."/>
            <person name="Lindberg D.R."/>
            <person name="Seaver E.C."/>
            <person name="Weisblat D.A."/>
            <person name="Putnam N.H."/>
            <person name="Rokhsar D.S."/>
        </authorList>
    </citation>
    <scope>NUCLEOTIDE SEQUENCE</scope>
</reference>
<accession>T1FAJ0</accession>
<name>T1FAJ0_HELRO</name>
<dbReference type="InParanoid" id="T1FAJ0"/>
<dbReference type="PANTHER" id="PTHR15741">
    <property type="entry name" value="BASIC HELIX-LOOP-HELIX ZIP TRANSCRIPTION FACTOR"/>
    <property type="match status" value="1"/>
</dbReference>
<dbReference type="KEGG" id="hro:HELRODRAFT_176457"/>
<evidence type="ECO:0000256" key="4">
    <source>
        <dbReference type="ARBA" id="ARBA00023163"/>
    </source>
</evidence>
<evidence type="ECO:0000259" key="8">
    <source>
        <dbReference type="PROSITE" id="PS50888"/>
    </source>
</evidence>
<dbReference type="Proteomes" id="UP000015101">
    <property type="component" value="Unassembled WGS sequence"/>
</dbReference>